<evidence type="ECO:0000259" key="1">
    <source>
        <dbReference type="Pfam" id="PF17888"/>
    </source>
</evidence>
<name>A0AAV2K7K2_KNICA</name>
<protein>
    <recommendedName>
        <fullName evidence="1">CARMIL pleckstrin homology domain-containing protein</fullName>
    </recommendedName>
</protein>
<sequence>MEEASLSTELTDSVLEAVGRGLKIELKIKVQLELKDKVETWVLVLAPHRLFLLSARVPSKVEQWFSLLDLQELSSTTPTQLSLDFDRSRWGLRSVGDVDDVIAHIGFALRRICPAAAPAKLFKKLILKPVERMAPLLERWGIAQELGPCGQKT</sequence>
<dbReference type="Gene3D" id="6.10.140.1850">
    <property type="match status" value="1"/>
</dbReference>
<keyword evidence="3" id="KW-1185">Reference proteome</keyword>
<organism evidence="2 3">
    <name type="scientific">Knipowitschia caucasica</name>
    <name type="common">Caucasian dwarf goby</name>
    <name type="synonym">Pomatoschistus caucasicus</name>
    <dbReference type="NCBI Taxonomy" id="637954"/>
    <lineage>
        <taxon>Eukaryota</taxon>
        <taxon>Metazoa</taxon>
        <taxon>Chordata</taxon>
        <taxon>Craniata</taxon>
        <taxon>Vertebrata</taxon>
        <taxon>Euteleostomi</taxon>
        <taxon>Actinopterygii</taxon>
        <taxon>Neopterygii</taxon>
        <taxon>Teleostei</taxon>
        <taxon>Neoteleostei</taxon>
        <taxon>Acanthomorphata</taxon>
        <taxon>Gobiaria</taxon>
        <taxon>Gobiiformes</taxon>
        <taxon>Gobioidei</taxon>
        <taxon>Gobiidae</taxon>
        <taxon>Gobiinae</taxon>
        <taxon>Knipowitschia</taxon>
    </lineage>
</organism>
<accession>A0AAV2K7K2</accession>
<dbReference type="Gene3D" id="2.30.29.30">
    <property type="entry name" value="Pleckstrin-homology domain (PH domain)/Phosphotyrosine-binding domain (PTB)"/>
    <property type="match status" value="1"/>
</dbReference>
<reference evidence="2 3" key="1">
    <citation type="submission" date="2024-04" db="EMBL/GenBank/DDBJ databases">
        <authorList>
            <person name="Waldvogel A.-M."/>
            <person name="Schoenle A."/>
        </authorList>
    </citation>
    <scope>NUCLEOTIDE SEQUENCE [LARGE SCALE GENOMIC DNA]</scope>
</reference>
<evidence type="ECO:0000313" key="2">
    <source>
        <dbReference type="EMBL" id="CAL1583905.1"/>
    </source>
</evidence>
<dbReference type="Pfam" id="PF17888">
    <property type="entry name" value="Carm_PH"/>
    <property type="match status" value="1"/>
</dbReference>
<dbReference type="AlphaFoldDB" id="A0AAV2K7K2"/>
<dbReference type="Proteomes" id="UP001497482">
    <property type="component" value="Chromosome 16"/>
</dbReference>
<dbReference type="EMBL" id="OZ035838">
    <property type="protein sequence ID" value="CAL1583905.1"/>
    <property type="molecule type" value="Genomic_DNA"/>
</dbReference>
<dbReference type="InterPro" id="IPR041245">
    <property type="entry name" value="CARMIL_PH"/>
</dbReference>
<dbReference type="InterPro" id="IPR011993">
    <property type="entry name" value="PH-like_dom_sf"/>
</dbReference>
<proteinExistence type="predicted"/>
<gene>
    <name evidence="2" type="ORF">KC01_LOCUS14316</name>
</gene>
<feature type="domain" description="CARMIL pleckstrin homology" evidence="1">
    <location>
        <begin position="24"/>
        <end position="114"/>
    </location>
</feature>
<evidence type="ECO:0000313" key="3">
    <source>
        <dbReference type="Proteomes" id="UP001497482"/>
    </source>
</evidence>